<feature type="region of interest" description="Disordered" evidence="1">
    <location>
        <begin position="1"/>
        <end position="45"/>
    </location>
</feature>
<keyword evidence="3" id="KW-1185">Reference proteome</keyword>
<accession>A0A8H7UIC8</accession>
<evidence type="ECO:0000313" key="3">
    <source>
        <dbReference type="Proteomes" id="UP000654370"/>
    </source>
</evidence>
<dbReference type="AlphaFoldDB" id="A0A8H7UIC8"/>
<dbReference type="EMBL" id="JAEPQZ010000005">
    <property type="protein sequence ID" value="KAG2180923.1"/>
    <property type="molecule type" value="Genomic_DNA"/>
</dbReference>
<dbReference type="Proteomes" id="UP000654370">
    <property type="component" value="Unassembled WGS sequence"/>
</dbReference>
<name>A0A8H7UIC8_MORIS</name>
<gene>
    <name evidence="2" type="ORF">INT43_008503</name>
</gene>
<protein>
    <submittedName>
        <fullName evidence="2">Uncharacterized protein</fullName>
    </submittedName>
</protein>
<evidence type="ECO:0000313" key="2">
    <source>
        <dbReference type="EMBL" id="KAG2180923.1"/>
    </source>
</evidence>
<comment type="caution">
    <text evidence="2">The sequence shown here is derived from an EMBL/GenBank/DDBJ whole genome shotgun (WGS) entry which is preliminary data.</text>
</comment>
<sequence>MQQQQPGYSNPPQIITHPPSEDEYVEKPATSVMPPHEADPSDPPFVAQRKSIEQRLGPNCPSGGYHELRMHYTNETLCCAFVLLPALCGYRGKREVSFGGRSSEGIGWPMITKCSIIIECSVYAQNAIQNFPILSYQNLERYFPVF</sequence>
<proteinExistence type="predicted"/>
<evidence type="ECO:0000256" key="1">
    <source>
        <dbReference type="SAM" id="MobiDB-lite"/>
    </source>
</evidence>
<organism evidence="2 3">
    <name type="scientific">Mortierella isabellina</name>
    <name type="common">Filamentous fungus</name>
    <name type="synonym">Umbelopsis isabellina</name>
    <dbReference type="NCBI Taxonomy" id="91625"/>
    <lineage>
        <taxon>Eukaryota</taxon>
        <taxon>Fungi</taxon>
        <taxon>Fungi incertae sedis</taxon>
        <taxon>Mucoromycota</taxon>
        <taxon>Mucoromycotina</taxon>
        <taxon>Umbelopsidomycetes</taxon>
        <taxon>Umbelopsidales</taxon>
        <taxon>Umbelopsidaceae</taxon>
        <taxon>Umbelopsis</taxon>
    </lineage>
</organism>
<feature type="compositionally biased region" description="Polar residues" evidence="1">
    <location>
        <begin position="1"/>
        <end position="13"/>
    </location>
</feature>
<reference evidence="2" key="1">
    <citation type="submission" date="2020-12" db="EMBL/GenBank/DDBJ databases">
        <title>Metabolic potential, ecology and presence of endohyphal bacteria is reflected in genomic diversity of Mucoromycotina.</title>
        <authorList>
            <person name="Muszewska A."/>
            <person name="Okrasinska A."/>
            <person name="Steczkiewicz K."/>
            <person name="Drgas O."/>
            <person name="Orlowska M."/>
            <person name="Perlinska-Lenart U."/>
            <person name="Aleksandrzak-Piekarczyk T."/>
            <person name="Szatraj K."/>
            <person name="Zielenkiewicz U."/>
            <person name="Pilsyk S."/>
            <person name="Malc E."/>
            <person name="Mieczkowski P."/>
            <person name="Kruszewska J.S."/>
            <person name="Biernat P."/>
            <person name="Pawlowska J."/>
        </authorList>
    </citation>
    <scope>NUCLEOTIDE SEQUENCE</scope>
    <source>
        <strain evidence="2">WA0000067209</strain>
    </source>
</reference>
<dbReference type="OrthoDB" id="2417418at2759"/>